<evidence type="ECO:0000313" key="2">
    <source>
        <dbReference type="EMBL" id="MDR9851745.1"/>
    </source>
</evidence>
<dbReference type="EMBL" id="JAVLSJ010000021">
    <property type="protein sequence ID" value="MDR9851745.1"/>
    <property type="molecule type" value="Genomic_DNA"/>
</dbReference>
<gene>
    <name evidence="2" type="ORF">RI048_26205</name>
</gene>
<proteinExistence type="predicted"/>
<name>A0ABU2EU88_9BURK</name>
<protein>
    <submittedName>
        <fullName evidence="2">Nicotinamide-nucleotide amidohydrolase family protein</fullName>
    </submittedName>
</protein>
<sequence>MKKSGKLLGRVLEQRGLHLVTVESRTAGLIAAELGDIEGCAAWLEGAFVTYTVLAKNCMLGVTQEEVDVHGLMSEYVAERMALGGLAGCNATLAIANTGVAGPNDAPDGTKAGTVCFA</sequence>
<dbReference type="InterPro" id="IPR008136">
    <property type="entry name" value="CinA_C"/>
</dbReference>
<evidence type="ECO:0000313" key="3">
    <source>
        <dbReference type="Proteomes" id="UP001246576"/>
    </source>
</evidence>
<dbReference type="Proteomes" id="UP001246576">
    <property type="component" value="Unassembled WGS sequence"/>
</dbReference>
<dbReference type="InterPro" id="IPR036653">
    <property type="entry name" value="CinA-like_C"/>
</dbReference>
<dbReference type="SUPFAM" id="SSF142433">
    <property type="entry name" value="CinA-like"/>
    <property type="match status" value="1"/>
</dbReference>
<comment type="caution">
    <text evidence="2">The sequence shown here is derived from an EMBL/GenBank/DDBJ whole genome shotgun (WGS) entry which is preliminary data.</text>
</comment>
<dbReference type="NCBIfam" id="TIGR00199">
    <property type="entry name" value="PncC_domain"/>
    <property type="match status" value="1"/>
</dbReference>
<evidence type="ECO:0000259" key="1">
    <source>
        <dbReference type="Pfam" id="PF02464"/>
    </source>
</evidence>
<dbReference type="RefSeq" id="WP_310841614.1">
    <property type="nucleotide sequence ID" value="NZ_JAVLSJ010000021.1"/>
</dbReference>
<organism evidence="2 3">
    <name type="scientific">Herbaspirillum huttiense subsp. lycopersici</name>
    <dbReference type="NCBI Taxonomy" id="3074428"/>
    <lineage>
        <taxon>Bacteria</taxon>
        <taxon>Pseudomonadati</taxon>
        <taxon>Pseudomonadota</taxon>
        <taxon>Betaproteobacteria</taxon>
        <taxon>Burkholderiales</taxon>
        <taxon>Oxalobacteraceae</taxon>
        <taxon>Herbaspirillum</taxon>
    </lineage>
</organism>
<dbReference type="Gene3D" id="3.90.950.20">
    <property type="entry name" value="CinA-like"/>
    <property type="match status" value="1"/>
</dbReference>
<feature type="domain" description="CinA C-terminal" evidence="1">
    <location>
        <begin position="6"/>
        <end position="118"/>
    </location>
</feature>
<dbReference type="Pfam" id="PF02464">
    <property type="entry name" value="CinA"/>
    <property type="match status" value="1"/>
</dbReference>
<keyword evidence="3" id="KW-1185">Reference proteome</keyword>
<reference evidence="2" key="1">
    <citation type="submission" date="2023-09" db="EMBL/GenBank/DDBJ databases">
        <title>Description of first Herbaspirillum huttiense subsp. nephrolepsisexaltata and Herbaspirillum huttiense subsp. lycopersicon.</title>
        <authorList>
            <person name="Poudel M."/>
            <person name="Sharma A."/>
            <person name="Goss E."/>
            <person name="Tapia J.H."/>
            <person name="Harmon C.M."/>
            <person name="Jones J.B."/>
        </authorList>
    </citation>
    <scope>NUCLEOTIDE SEQUENCE</scope>
    <source>
        <strain evidence="2">SE1</strain>
    </source>
</reference>
<accession>A0ABU2EU88</accession>